<comment type="caution">
    <text evidence="1">The sequence shown here is derived from an EMBL/GenBank/DDBJ whole genome shotgun (WGS) entry which is preliminary data.</text>
</comment>
<evidence type="ECO:0000313" key="2">
    <source>
        <dbReference type="Proteomes" id="UP000003081"/>
    </source>
</evidence>
<evidence type="ECO:0000313" key="1">
    <source>
        <dbReference type="EMBL" id="EEP53073.1"/>
    </source>
</evidence>
<name>C4IH07_CLOBU</name>
<dbReference type="RefSeq" id="WP_003414319.1">
    <property type="nucleotide sequence ID" value="NZ_ACOM01000005.1"/>
</dbReference>
<accession>C4IH07</accession>
<dbReference type="AlphaFoldDB" id="C4IH07"/>
<reference evidence="1 2" key="1">
    <citation type="submission" date="2009-08" db="EMBL/GenBank/DDBJ databases">
        <authorList>
            <person name="Shrivastava S."/>
            <person name="Brinkac L.B."/>
            <person name="Brown J.L."/>
            <person name="Bruce D.B."/>
            <person name="Detter C."/>
            <person name="Green L.D."/>
            <person name="Munk C.A."/>
            <person name="Rogers Y.C."/>
            <person name="Tapia R."/>
            <person name="Sims D.R."/>
            <person name="Smith L.A."/>
            <person name="Smith T.J."/>
            <person name="Sutton G."/>
            <person name="Brettin T."/>
        </authorList>
    </citation>
    <scope>NUCLEOTIDE SEQUENCE [LARGE SCALE GENOMIC DNA]</scope>
    <source>
        <strain evidence="2">E4 str. BoNT E BL5262</strain>
    </source>
</reference>
<protein>
    <submittedName>
        <fullName evidence="1">Uncharacterized protein</fullName>
    </submittedName>
</protein>
<dbReference type="Proteomes" id="UP000003081">
    <property type="component" value="Unassembled WGS sequence"/>
</dbReference>
<keyword evidence="2" id="KW-1185">Reference proteome</keyword>
<proteinExistence type="predicted"/>
<organism evidence="1 2">
    <name type="scientific">Clostridium butyricum E4 str. BoNT E BL5262</name>
    <dbReference type="NCBI Taxonomy" id="632245"/>
    <lineage>
        <taxon>Bacteria</taxon>
        <taxon>Bacillati</taxon>
        <taxon>Bacillota</taxon>
        <taxon>Clostridia</taxon>
        <taxon>Eubacteriales</taxon>
        <taxon>Clostridiaceae</taxon>
        <taxon>Clostridium</taxon>
    </lineage>
</organism>
<dbReference type="EMBL" id="ACOM01000005">
    <property type="protein sequence ID" value="EEP53073.1"/>
    <property type="molecule type" value="Genomic_DNA"/>
</dbReference>
<gene>
    <name evidence="1" type="ORF">CLP_2701</name>
</gene>
<dbReference type="HOGENOM" id="CLU_2681252_0_0_9"/>
<sequence length="69" mass="8202">MHGVNMSDYNIIYNNRVYNCLSMNGRIKVYNDDDKPNPIPEKILVIYLNEDNRVRILEAEADEIQFIRK</sequence>